<feature type="active site" description="Charge relay system" evidence="12 13">
    <location>
        <position position="245"/>
    </location>
</feature>
<dbReference type="PANTHER" id="PTHR42884">
    <property type="entry name" value="PROPROTEIN CONVERTASE SUBTILISIN/KEXIN-RELATED"/>
    <property type="match status" value="1"/>
</dbReference>
<keyword evidence="7 13" id="KW-0720">Serine protease</keyword>
<accession>A0A1W0WXC7</accession>
<feature type="chain" id="PRO_5012031763" evidence="15">
    <location>
        <begin position="23"/>
        <end position="691"/>
    </location>
</feature>
<keyword evidence="5 15" id="KW-0732">Signal</keyword>
<evidence type="ECO:0000313" key="18">
    <source>
        <dbReference type="Proteomes" id="UP000192578"/>
    </source>
</evidence>
<feature type="active site" description="Charge relay system" evidence="12 13">
    <location>
        <position position="204"/>
    </location>
</feature>
<dbReference type="CDD" id="cd04059">
    <property type="entry name" value="Peptidases_S8_Protein_convertases_Kexins_Furin-like"/>
    <property type="match status" value="1"/>
</dbReference>
<gene>
    <name evidence="17" type="ORF">BV898_06130</name>
</gene>
<dbReference type="Gene3D" id="3.40.50.200">
    <property type="entry name" value="Peptidase S8/S53 domain"/>
    <property type="match status" value="1"/>
</dbReference>
<dbReference type="PRINTS" id="PR00723">
    <property type="entry name" value="SUBTILISIN"/>
</dbReference>
<dbReference type="SUPFAM" id="SSF49785">
    <property type="entry name" value="Galactose-binding domain-like"/>
    <property type="match status" value="1"/>
</dbReference>
<evidence type="ECO:0000256" key="13">
    <source>
        <dbReference type="PROSITE-ProRule" id="PRU01240"/>
    </source>
</evidence>
<sequence length="691" mass="76064">MVWLLWSTVLTVFCMFWLRAVAEREFLNEWLLEIPGGKEAALSVAKDYDYKLIKELPGLRNVFHFRHAKIPHRSKRTARTYSSVLELDERVTWLEQQAVKIRQKRDLIILPPAAESDQQGVAVAASFPGIVPPDMMPTSSPKEGEETKFFNDPLWANQWYLLDSPPATTRIMRAIDSRTSVSLNVFPAWRAGYTGKDVVVSILDDGVETKHSDLLQNYDPEASVDINGNSRDPTPRYENPEDTHHGTRCAGEVAMQANNNVCGVGIAFNSRIGGIRMLDGLVTDRVEAEALSFNNNYIDIYSSSWGPSDNGKTVEKPGFMAAKALENGVNKGRGGKGVLYIWASGNGGVNGDSCAYDGYASNVYTLSVGSATETGRIPVYAERCPSTMAVTYSSGAWNEGKVISTDLNNTCTSGHTGTSASAPMASGIFALVLEANPNLTWRDVKHLVAWTSDPFTLLETPGWYVNGVGMLVHSVFGFGLMDAERLVNAAKIWQTVPEKRKCVVRKVGSSVENAVFNYKNPLSVLVQARACQGTDSEVRYLEHVEAIISLTHLRRGAVRIFLESPSGTRTLIAPMRAADGSSQGFDEWPFLSVHTWGENPVGVWNVTIESHSNSTMSVGTLLSLRLVFHGTNQEPSSTKTLRELRRRQTVAALGEKFASHTRLKVKVNSTGSSMVWQEISTVPTRNQMGFQ</sequence>
<comment type="cofactor">
    <cofactor evidence="1">
        <name>Ca(2+)</name>
        <dbReference type="ChEBI" id="CHEBI:29108"/>
    </cofactor>
</comment>
<keyword evidence="18" id="KW-1185">Reference proteome</keyword>
<evidence type="ECO:0000256" key="8">
    <source>
        <dbReference type="ARBA" id="ARBA00022837"/>
    </source>
</evidence>
<evidence type="ECO:0000256" key="3">
    <source>
        <dbReference type="ARBA" id="ARBA00022670"/>
    </source>
</evidence>
<dbReference type="Pfam" id="PF16470">
    <property type="entry name" value="S8_pro-domain"/>
    <property type="match status" value="1"/>
</dbReference>
<keyword evidence="10" id="KW-1015">Disulfide bond</keyword>
<dbReference type="InterPro" id="IPR032815">
    <property type="entry name" value="S8_pro-domain"/>
</dbReference>
<evidence type="ECO:0000259" key="16">
    <source>
        <dbReference type="PROSITE" id="PS51829"/>
    </source>
</evidence>
<protein>
    <submittedName>
        <fullName evidence="17">Neuroendocrine convertase 1</fullName>
    </submittedName>
</protein>
<dbReference type="PROSITE" id="PS00136">
    <property type="entry name" value="SUBTILASE_ASP"/>
    <property type="match status" value="1"/>
</dbReference>
<dbReference type="InterPro" id="IPR008979">
    <property type="entry name" value="Galactose-bd-like_sf"/>
</dbReference>
<keyword evidence="8" id="KW-0106">Calcium</keyword>
<dbReference type="PROSITE" id="PS00137">
    <property type="entry name" value="SUBTILASE_HIS"/>
    <property type="match status" value="1"/>
</dbReference>
<dbReference type="InterPro" id="IPR023828">
    <property type="entry name" value="Peptidase_S8_Ser-AS"/>
</dbReference>
<dbReference type="FunFam" id="3.40.50.200:FF:000001">
    <property type="entry name" value="Furin 2, isoform B"/>
    <property type="match status" value="1"/>
</dbReference>
<dbReference type="InterPro" id="IPR038466">
    <property type="entry name" value="S8_pro-domain_sf"/>
</dbReference>
<dbReference type="SUPFAM" id="SSF54897">
    <property type="entry name" value="Protease propeptides/inhibitors"/>
    <property type="match status" value="1"/>
</dbReference>
<evidence type="ECO:0000256" key="7">
    <source>
        <dbReference type="ARBA" id="ARBA00022825"/>
    </source>
</evidence>
<evidence type="ECO:0000256" key="2">
    <source>
        <dbReference type="ARBA" id="ARBA00005325"/>
    </source>
</evidence>
<dbReference type="Pfam" id="PF00082">
    <property type="entry name" value="Peptidase_S8"/>
    <property type="match status" value="1"/>
</dbReference>
<dbReference type="SUPFAM" id="SSF52743">
    <property type="entry name" value="Subtilisin-like"/>
    <property type="match status" value="1"/>
</dbReference>
<evidence type="ECO:0000256" key="10">
    <source>
        <dbReference type="ARBA" id="ARBA00023157"/>
    </source>
</evidence>
<dbReference type="GO" id="GO:0005615">
    <property type="term" value="C:extracellular space"/>
    <property type="evidence" value="ECO:0007669"/>
    <property type="project" value="TreeGrafter"/>
</dbReference>
<comment type="similarity">
    <text evidence="2">Belongs to the peptidase S8 family. Furin subfamily.</text>
</comment>
<dbReference type="PROSITE" id="PS51892">
    <property type="entry name" value="SUBTILASE"/>
    <property type="match status" value="1"/>
</dbReference>
<dbReference type="GO" id="GO:0012505">
    <property type="term" value="C:endomembrane system"/>
    <property type="evidence" value="ECO:0007669"/>
    <property type="project" value="UniProtKB-ARBA"/>
</dbReference>
<feature type="domain" description="P/Homo B" evidence="16">
    <location>
        <begin position="495"/>
        <end position="634"/>
    </location>
</feature>
<dbReference type="InterPro" id="IPR036852">
    <property type="entry name" value="Peptidase_S8/S53_dom_sf"/>
</dbReference>
<dbReference type="Pfam" id="PF01483">
    <property type="entry name" value="P_proprotein"/>
    <property type="match status" value="1"/>
</dbReference>
<keyword evidence="11" id="KW-0325">Glycoprotein</keyword>
<dbReference type="GO" id="GO:0004252">
    <property type="term" value="F:serine-type endopeptidase activity"/>
    <property type="evidence" value="ECO:0007669"/>
    <property type="project" value="UniProtKB-UniRule"/>
</dbReference>
<keyword evidence="9" id="KW-0865">Zymogen</keyword>
<evidence type="ECO:0000313" key="17">
    <source>
        <dbReference type="EMBL" id="OQV19860.1"/>
    </source>
</evidence>
<dbReference type="GO" id="GO:0016486">
    <property type="term" value="P:peptide hormone processing"/>
    <property type="evidence" value="ECO:0007669"/>
    <property type="project" value="TreeGrafter"/>
</dbReference>
<dbReference type="OrthoDB" id="300641at2759"/>
<feature type="signal peptide" evidence="15">
    <location>
        <begin position="1"/>
        <end position="22"/>
    </location>
</feature>
<evidence type="ECO:0000256" key="6">
    <source>
        <dbReference type="ARBA" id="ARBA00022801"/>
    </source>
</evidence>
<dbReference type="PROSITE" id="PS51829">
    <property type="entry name" value="P_HOMO_B"/>
    <property type="match status" value="1"/>
</dbReference>
<evidence type="ECO:0000256" key="11">
    <source>
        <dbReference type="ARBA" id="ARBA00023180"/>
    </source>
</evidence>
<dbReference type="Proteomes" id="UP000192578">
    <property type="component" value="Unassembled WGS sequence"/>
</dbReference>
<dbReference type="GO" id="GO:0005737">
    <property type="term" value="C:cytoplasm"/>
    <property type="evidence" value="ECO:0007669"/>
    <property type="project" value="UniProtKB-ARBA"/>
</dbReference>
<dbReference type="PANTHER" id="PTHR42884:SF14">
    <property type="entry name" value="NEUROENDOCRINE CONVERTASE 1"/>
    <property type="match status" value="1"/>
</dbReference>
<dbReference type="GO" id="GO:0016020">
    <property type="term" value="C:membrane"/>
    <property type="evidence" value="ECO:0007669"/>
    <property type="project" value="TreeGrafter"/>
</dbReference>
<feature type="compositionally biased region" description="Basic and acidic residues" evidence="14">
    <location>
        <begin position="233"/>
        <end position="244"/>
    </location>
</feature>
<dbReference type="AlphaFoldDB" id="A0A1W0WXC7"/>
<keyword evidence="6 13" id="KW-0378">Hydrolase</keyword>
<feature type="active site" description="Charge relay system" evidence="12 13">
    <location>
        <position position="419"/>
    </location>
</feature>
<evidence type="ECO:0000256" key="5">
    <source>
        <dbReference type="ARBA" id="ARBA00022729"/>
    </source>
</evidence>
<feature type="region of interest" description="Disordered" evidence="14">
    <location>
        <begin position="220"/>
        <end position="244"/>
    </location>
</feature>
<dbReference type="InterPro" id="IPR002884">
    <property type="entry name" value="P_dom"/>
</dbReference>
<dbReference type="PROSITE" id="PS00138">
    <property type="entry name" value="SUBTILASE_SER"/>
    <property type="match status" value="1"/>
</dbReference>
<dbReference type="EMBL" id="MTYJ01000035">
    <property type="protein sequence ID" value="OQV19860.1"/>
    <property type="molecule type" value="Genomic_DNA"/>
</dbReference>
<dbReference type="Gene3D" id="2.60.120.260">
    <property type="entry name" value="Galactose-binding domain-like"/>
    <property type="match status" value="1"/>
</dbReference>
<dbReference type="InterPro" id="IPR000209">
    <property type="entry name" value="Peptidase_S8/S53_dom"/>
</dbReference>
<keyword evidence="4" id="KW-0165">Cleavage on pair of basic residues</keyword>
<dbReference type="Gene3D" id="3.30.70.850">
    <property type="entry name" value="Peptidase S8, pro-domain"/>
    <property type="match status" value="1"/>
</dbReference>
<keyword evidence="3 13" id="KW-0645">Protease</keyword>
<dbReference type="InterPro" id="IPR015500">
    <property type="entry name" value="Peptidase_S8_subtilisin-rel"/>
</dbReference>
<organism evidence="17 18">
    <name type="scientific">Hypsibius exemplaris</name>
    <name type="common">Freshwater tardigrade</name>
    <dbReference type="NCBI Taxonomy" id="2072580"/>
    <lineage>
        <taxon>Eukaryota</taxon>
        <taxon>Metazoa</taxon>
        <taxon>Ecdysozoa</taxon>
        <taxon>Tardigrada</taxon>
        <taxon>Eutardigrada</taxon>
        <taxon>Parachela</taxon>
        <taxon>Hypsibioidea</taxon>
        <taxon>Hypsibiidae</taxon>
        <taxon>Hypsibius</taxon>
    </lineage>
</organism>
<evidence type="ECO:0000256" key="14">
    <source>
        <dbReference type="SAM" id="MobiDB-lite"/>
    </source>
</evidence>
<dbReference type="InterPro" id="IPR023827">
    <property type="entry name" value="Peptidase_S8_Asp-AS"/>
</dbReference>
<evidence type="ECO:0000256" key="12">
    <source>
        <dbReference type="PIRSR" id="PIRSR615500-1"/>
    </source>
</evidence>
<evidence type="ECO:0000256" key="4">
    <source>
        <dbReference type="ARBA" id="ARBA00022685"/>
    </source>
</evidence>
<evidence type="ECO:0000256" key="1">
    <source>
        <dbReference type="ARBA" id="ARBA00001913"/>
    </source>
</evidence>
<evidence type="ECO:0000256" key="9">
    <source>
        <dbReference type="ARBA" id="ARBA00023145"/>
    </source>
</evidence>
<proteinExistence type="inferred from homology"/>
<dbReference type="GO" id="GO:0043005">
    <property type="term" value="C:neuron projection"/>
    <property type="evidence" value="ECO:0007669"/>
    <property type="project" value="TreeGrafter"/>
</dbReference>
<dbReference type="InterPro" id="IPR022398">
    <property type="entry name" value="Peptidase_S8_His-AS"/>
</dbReference>
<evidence type="ECO:0000256" key="15">
    <source>
        <dbReference type="SAM" id="SignalP"/>
    </source>
</evidence>
<comment type="caution">
    <text evidence="17">The sequence shown here is derived from an EMBL/GenBank/DDBJ whole genome shotgun (WGS) entry which is preliminary data.</text>
</comment>
<name>A0A1W0WXC7_HYPEX</name>
<reference evidence="18" key="1">
    <citation type="submission" date="2017-01" db="EMBL/GenBank/DDBJ databases">
        <title>Comparative genomics of anhydrobiosis in the tardigrade Hypsibius dujardini.</title>
        <authorList>
            <person name="Yoshida Y."/>
            <person name="Koutsovoulos G."/>
            <person name="Laetsch D."/>
            <person name="Stevens L."/>
            <person name="Kumar S."/>
            <person name="Horikawa D."/>
            <person name="Ishino K."/>
            <person name="Komine S."/>
            <person name="Tomita M."/>
            <person name="Blaxter M."/>
            <person name="Arakawa K."/>
        </authorList>
    </citation>
    <scope>NUCLEOTIDE SEQUENCE [LARGE SCALE GENOMIC DNA]</scope>
    <source>
        <strain evidence="18">Z151</strain>
    </source>
</reference>
<dbReference type="FunFam" id="2.60.120.260:FF:000006">
    <property type="entry name" value="Proprotein convertase subtilisin/kexin type 5"/>
    <property type="match status" value="1"/>
</dbReference>
<dbReference type="InterPro" id="IPR034182">
    <property type="entry name" value="Kexin/furin"/>
</dbReference>